<sequence length="73" mass="8455">MIVRIQVVQKIYQEAHIDIPDMFCKDTMKQHIVDLYNSGEIIPDLNIFQIEFDSISATIVNEQKPVDFEEDAA</sequence>
<evidence type="ECO:0000313" key="1">
    <source>
        <dbReference type="EMBL" id="MBD2616335.1"/>
    </source>
</evidence>
<protein>
    <submittedName>
        <fullName evidence="1">Uncharacterized protein</fullName>
    </submittedName>
</protein>
<dbReference type="Proteomes" id="UP000606396">
    <property type="component" value="Unassembled WGS sequence"/>
</dbReference>
<organism evidence="1 2">
    <name type="scientific">Nostoc punctiforme FACHB-252</name>
    <dbReference type="NCBI Taxonomy" id="1357509"/>
    <lineage>
        <taxon>Bacteria</taxon>
        <taxon>Bacillati</taxon>
        <taxon>Cyanobacteriota</taxon>
        <taxon>Cyanophyceae</taxon>
        <taxon>Nostocales</taxon>
        <taxon>Nostocaceae</taxon>
        <taxon>Nostoc</taxon>
    </lineage>
</organism>
<gene>
    <name evidence="1" type="ORF">H6G94_34750</name>
</gene>
<dbReference type="RefSeq" id="WP_190952785.1">
    <property type="nucleotide sequence ID" value="NZ_JACJTC010000047.1"/>
</dbReference>
<comment type="caution">
    <text evidence="1">The sequence shown here is derived from an EMBL/GenBank/DDBJ whole genome shotgun (WGS) entry which is preliminary data.</text>
</comment>
<name>A0ABR8HKF3_NOSPU</name>
<keyword evidence="2" id="KW-1185">Reference proteome</keyword>
<evidence type="ECO:0000313" key="2">
    <source>
        <dbReference type="Proteomes" id="UP000606396"/>
    </source>
</evidence>
<accession>A0ABR8HKF3</accession>
<proteinExistence type="predicted"/>
<reference evidence="1 2" key="1">
    <citation type="journal article" date="2020" name="ISME J.">
        <title>Comparative genomics reveals insights into cyanobacterial evolution and habitat adaptation.</title>
        <authorList>
            <person name="Chen M.Y."/>
            <person name="Teng W.K."/>
            <person name="Zhao L."/>
            <person name="Hu C.X."/>
            <person name="Zhou Y.K."/>
            <person name="Han B.P."/>
            <person name="Song L.R."/>
            <person name="Shu W.S."/>
        </authorList>
    </citation>
    <scope>NUCLEOTIDE SEQUENCE [LARGE SCALE GENOMIC DNA]</scope>
    <source>
        <strain evidence="1 2">FACHB-252</strain>
    </source>
</reference>
<dbReference type="EMBL" id="JACJTC010000047">
    <property type="protein sequence ID" value="MBD2616335.1"/>
    <property type="molecule type" value="Genomic_DNA"/>
</dbReference>